<organism evidence="1 2">
    <name type="scientific">Cymbomonas tetramitiformis</name>
    <dbReference type="NCBI Taxonomy" id="36881"/>
    <lineage>
        <taxon>Eukaryota</taxon>
        <taxon>Viridiplantae</taxon>
        <taxon>Chlorophyta</taxon>
        <taxon>Pyramimonadophyceae</taxon>
        <taxon>Pyramimonadales</taxon>
        <taxon>Pyramimonadaceae</taxon>
        <taxon>Cymbomonas</taxon>
    </lineage>
</organism>
<dbReference type="GO" id="GO:0009263">
    <property type="term" value="P:deoxyribonucleotide biosynthetic process"/>
    <property type="evidence" value="ECO:0007669"/>
    <property type="project" value="TreeGrafter"/>
</dbReference>
<dbReference type="Proteomes" id="UP001190700">
    <property type="component" value="Unassembled WGS sequence"/>
</dbReference>
<dbReference type="GO" id="GO:0004748">
    <property type="term" value="F:ribonucleoside-diphosphate reductase activity, thioredoxin disulfide as acceptor"/>
    <property type="evidence" value="ECO:0007669"/>
    <property type="project" value="TreeGrafter"/>
</dbReference>
<dbReference type="PANTHER" id="PTHR11573">
    <property type="entry name" value="RIBONUCLEOSIDE-DIPHOSPHATE REDUCTASE LARGE CHAIN"/>
    <property type="match status" value="1"/>
</dbReference>
<keyword evidence="2" id="KW-1185">Reference proteome</keyword>
<accession>A0AAE0C9L3</accession>
<dbReference type="PANTHER" id="PTHR11573:SF6">
    <property type="entry name" value="RIBONUCLEOSIDE-DIPHOSPHATE REDUCTASE LARGE SUBUNIT"/>
    <property type="match status" value="1"/>
</dbReference>
<protein>
    <submittedName>
        <fullName evidence="1">Uncharacterized protein</fullName>
    </submittedName>
</protein>
<reference evidence="1 2" key="1">
    <citation type="journal article" date="2015" name="Genome Biol. Evol.">
        <title>Comparative Genomics of a Bacterivorous Green Alga Reveals Evolutionary Causalities and Consequences of Phago-Mixotrophic Mode of Nutrition.</title>
        <authorList>
            <person name="Burns J.A."/>
            <person name="Paasch A."/>
            <person name="Narechania A."/>
            <person name="Kim E."/>
        </authorList>
    </citation>
    <scope>NUCLEOTIDE SEQUENCE [LARGE SCALE GENOMIC DNA]</scope>
    <source>
        <strain evidence="1 2">PLY_AMNH</strain>
    </source>
</reference>
<name>A0AAE0C9L3_9CHLO</name>
<dbReference type="GO" id="GO:0005524">
    <property type="term" value="F:ATP binding"/>
    <property type="evidence" value="ECO:0007669"/>
    <property type="project" value="TreeGrafter"/>
</dbReference>
<dbReference type="EMBL" id="LGRX02026820">
    <property type="protein sequence ID" value="KAK3250249.1"/>
    <property type="molecule type" value="Genomic_DNA"/>
</dbReference>
<dbReference type="GO" id="GO:0005971">
    <property type="term" value="C:ribonucleoside-diphosphate reductase complex"/>
    <property type="evidence" value="ECO:0007669"/>
    <property type="project" value="TreeGrafter"/>
</dbReference>
<dbReference type="InterPro" id="IPR039718">
    <property type="entry name" value="Rrm1"/>
</dbReference>
<dbReference type="AlphaFoldDB" id="A0AAE0C9L3"/>
<comment type="caution">
    <text evidence="1">The sequence shown here is derived from an EMBL/GenBank/DDBJ whole genome shotgun (WGS) entry which is preliminary data.</text>
</comment>
<feature type="non-terminal residue" evidence="1">
    <location>
        <position position="1"/>
    </location>
</feature>
<proteinExistence type="predicted"/>
<sequence length="66" mass="7211">HFHAWRKGLKTGMYYLRTKSAADAIKFTVDAVAAKASAEGQPAKEEEEAAMVCSLKNRDDCMMCGA</sequence>
<evidence type="ECO:0000313" key="1">
    <source>
        <dbReference type="EMBL" id="KAK3250249.1"/>
    </source>
</evidence>
<evidence type="ECO:0000313" key="2">
    <source>
        <dbReference type="Proteomes" id="UP001190700"/>
    </source>
</evidence>
<gene>
    <name evidence="1" type="ORF">CYMTET_40366</name>
</gene>